<geneLocation type="plasmid" evidence="1">
    <name>p205880-2FIIK</name>
</geneLocation>
<protein>
    <submittedName>
        <fullName evidence="1">Uncharacterized protein</fullName>
    </submittedName>
</protein>
<accession>A0A6H0ABH8</accession>
<evidence type="ECO:0000313" key="1">
    <source>
        <dbReference type="EMBL" id="QIS36887.1"/>
    </source>
</evidence>
<reference evidence="1" key="1">
    <citation type="submission" date="2019-12" db="EMBL/GenBank/DDBJ databases">
        <title>Complete sequence of Tn6502.</title>
        <authorList>
            <person name="Zhou D."/>
        </authorList>
    </citation>
    <scope>NUCLEOTIDE SEQUENCE</scope>
    <source>
        <strain evidence="1">N201205880</strain>
        <plasmid evidence="1">p205880-2FIIK</plasmid>
    </source>
</reference>
<sequence>MLSVAMLLFIIRGIIKRLKFLSNILQSLIFSLIRTPEMQ</sequence>
<dbReference type="AlphaFoldDB" id="A0A6H0ABH8"/>
<dbReference type="EMBL" id="MN824002">
    <property type="protein sequence ID" value="QIS36887.1"/>
    <property type="molecule type" value="Genomic_DNA"/>
</dbReference>
<keyword evidence="1" id="KW-0614">Plasmid</keyword>
<proteinExistence type="predicted"/>
<name>A0A6H0ABH8_KLEPN</name>
<organism evidence="1">
    <name type="scientific">Klebsiella pneumoniae</name>
    <dbReference type="NCBI Taxonomy" id="573"/>
    <lineage>
        <taxon>Bacteria</taxon>
        <taxon>Pseudomonadati</taxon>
        <taxon>Pseudomonadota</taxon>
        <taxon>Gammaproteobacteria</taxon>
        <taxon>Enterobacterales</taxon>
        <taxon>Enterobacteriaceae</taxon>
        <taxon>Klebsiella/Raoultella group</taxon>
        <taxon>Klebsiella</taxon>
        <taxon>Klebsiella pneumoniae complex</taxon>
    </lineage>
</organism>